<evidence type="ECO:0000259" key="1">
    <source>
        <dbReference type="Pfam" id="PF05598"/>
    </source>
</evidence>
<proteinExistence type="predicted"/>
<dbReference type="EMBL" id="BARS01042185">
    <property type="protein sequence ID" value="GAG40135.1"/>
    <property type="molecule type" value="Genomic_DNA"/>
</dbReference>
<feature type="non-terminal residue" evidence="2">
    <location>
        <position position="81"/>
    </location>
</feature>
<feature type="domain" description="Transposase InsH N-terminal" evidence="1">
    <location>
        <begin position="5"/>
        <end position="81"/>
    </location>
</feature>
<gene>
    <name evidence="2" type="ORF">S01H1_64035</name>
</gene>
<evidence type="ECO:0000313" key="2">
    <source>
        <dbReference type="EMBL" id="GAG40135.1"/>
    </source>
</evidence>
<dbReference type="InterPro" id="IPR008490">
    <property type="entry name" value="Transposase_InsH_N"/>
</dbReference>
<dbReference type="PANTHER" id="PTHR33408:SF2">
    <property type="entry name" value="TRANSPOSASE DDE DOMAIN-CONTAINING PROTEIN"/>
    <property type="match status" value="1"/>
</dbReference>
<organism evidence="2">
    <name type="scientific">marine sediment metagenome</name>
    <dbReference type="NCBI Taxonomy" id="412755"/>
    <lineage>
        <taxon>unclassified sequences</taxon>
        <taxon>metagenomes</taxon>
        <taxon>ecological metagenomes</taxon>
    </lineage>
</organism>
<reference evidence="2" key="1">
    <citation type="journal article" date="2014" name="Front. Microbiol.">
        <title>High frequency of phylogenetically diverse reductive dehalogenase-homologous genes in deep subseafloor sedimentary metagenomes.</title>
        <authorList>
            <person name="Kawai M."/>
            <person name="Futagami T."/>
            <person name="Toyoda A."/>
            <person name="Takaki Y."/>
            <person name="Nishi S."/>
            <person name="Hori S."/>
            <person name="Arai W."/>
            <person name="Tsubouchi T."/>
            <person name="Morono Y."/>
            <person name="Uchiyama I."/>
            <person name="Ito T."/>
            <person name="Fujiyama A."/>
            <person name="Inagaki F."/>
            <person name="Takami H."/>
        </authorList>
    </citation>
    <scope>NUCLEOTIDE SEQUENCE</scope>
    <source>
        <strain evidence="2">Expedition CK06-06</strain>
    </source>
</reference>
<dbReference type="Pfam" id="PF05598">
    <property type="entry name" value="DUF772"/>
    <property type="match status" value="1"/>
</dbReference>
<protein>
    <recommendedName>
        <fullName evidence="1">Transposase InsH N-terminal domain-containing protein</fullName>
    </recommendedName>
</protein>
<sequence length="81" mass="9458">MFPESLDEYIGDGNPVRFIDAFVDSLDLQAVGFERAVPNESGRPPYYPGDLLKLYMYGYLKHVRSSRRLEKEAKRNVELMW</sequence>
<dbReference type="AlphaFoldDB" id="X0XAM6"/>
<dbReference type="PANTHER" id="PTHR33408">
    <property type="entry name" value="TRANSPOSASE"/>
    <property type="match status" value="1"/>
</dbReference>
<accession>X0XAM6</accession>
<comment type="caution">
    <text evidence="2">The sequence shown here is derived from an EMBL/GenBank/DDBJ whole genome shotgun (WGS) entry which is preliminary data.</text>
</comment>
<name>X0XAM6_9ZZZZ</name>